<dbReference type="InterPro" id="IPR006311">
    <property type="entry name" value="TAT_signal"/>
</dbReference>
<dbReference type="PANTHER" id="PTHR43737">
    <property type="entry name" value="BLL7424 PROTEIN"/>
    <property type="match status" value="1"/>
</dbReference>
<dbReference type="Proteomes" id="UP001202961">
    <property type="component" value="Unassembled WGS sequence"/>
</dbReference>
<dbReference type="PANTHER" id="PTHR43737:SF1">
    <property type="entry name" value="DUF1501 DOMAIN-CONTAINING PROTEIN"/>
    <property type="match status" value="1"/>
</dbReference>
<dbReference type="Pfam" id="PF07394">
    <property type="entry name" value="DUF1501"/>
    <property type="match status" value="1"/>
</dbReference>
<dbReference type="SUPFAM" id="SSF53649">
    <property type="entry name" value="Alkaline phosphatase-like"/>
    <property type="match status" value="1"/>
</dbReference>
<evidence type="ECO:0000313" key="1">
    <source>
        <dbReference type="EMBL" id="MCM2369144.1"/>
    </source>
</evidence>
<dbReference type="InterPro" id="IPR010869">
    <property type="entry name" value="DUF1501"/>
</dbReference>
<comment type="caution">
    <text evidence="1">The sequence shown here is derived from an EMBL/GenBank/DDBJ whole genome shotgun (WGS) entry which is preliminary data.</text>
</comment>
<dbReference type="RefSeq" id="WP_250926815.1">
    <property type="nucleotide sequence ID" value="NZ_JAMQBK010000002.1"/>
</dbReference>
<dbReference type="PROSITE" id="PS51318">
    <property type="entry name" value="TAT"/>
    <property type="match status" value="1"/>
</dbReference>
<proteinExistence type="predicted"/>
<dbReference type="InterPro" id="IPR017850">
    <property type="entry name" value="Alkaline_phosphatase_core_sf"/>
</dbReference>
<reference evidence="1 2" key="1">
    <citation type="journal article" date="2022" name="Syst. Appl. Microbiol.">
        <title>Rhodopirellula aestuarii sp. nov., a novel member of the genus Rhodopirellula isolated from brackish sediments collected in the Tagus River estuary, Portugal.</title>
        <authorList>
            <person name="Vitorino I.R."/>
            <person name="Klimek D."/>
            <person name="Calusinska M."/>
            <person name="Lobo-da-Cunha A."/>
            <person name="Vasconcelos V."/>
            <person name="Lage O.M."/>
        </authorList>
    </citation>
    <scope>NUCLEOTIDE SEQUENCE [LARGE SCALE GENOMIC DNA]</scope>
    <source>
        <strain evidence="1 2">ICT_H3.1</strain>
    </source>
</reference>
<keyword evidence="2" id="KW-1185">Reference proteome</keyword>
<organism evidence="1 2">
    <name type="scientific">Aporhodopirellula aestuarii</name>
    <dbReference type="NCBI Taxonomy" id="2950107"/>
    <lineage>
        <taxon>Bacteria</taxon>
        <taxon>Pseudomonadati</taxon>
        <taxon>Planctomycetota</taxon>
        <taxon>Planctomycetia</taxon>
        <taxon>Pirellulales</taxon>
        <taxon>Pirellulaceae</taxon>
        <taxon>Aporhodopirellula</taxon>
    </lineage>
</organism>
<gene>
    <name evidence="1" type="ORF">NB063_00765</name>
</gene>
<dbReference type="EMBL" id="JAMQBK010000002">
    <property type="protein sequence ID" value="MCM2369144.1"/>
    <property type="molecule type" value="Genomic_DNA"/>
</dbReference>
<evidence type="ECO:0000313" key="2">
    <source>
        <dbReference type="Proteomes" id="UP001202961"/>
    </source>
</evidence>
<protein>
    <submittedName>
        <fullName evidence="1">DUF1501 domain-containing protein</fullName>
    </submittedName>
</protein>
<sequence>MRLHKTCDGVRRRDVIRMGLLGTGAVGIGGLSLPNWLQMAEAGEINPTRVKRAIFIELVGGPSHMDTFDLKPDAPDAVRGAFRPIDTNVPGVQISEHLPRLAGVADKFAILRGVSHTLAAHQLGREYVNSGSRPIPALQFPSFGSVVSAERECDVNIPPHVAIPRAGHGPGFLGLENAALETKAAPQFGRPFSVRGISLPGDLTVDEVSRRQELLKGLDRRFAELESNDQLLQGLSRFGEQAYAMITSPRARKAFDISKEPESFRKQFGEEAFGQSCLLSLRLVESGVNFVSLQLGGWDTHQDNFTKLKTDLLPKLDYGLSGLLNGLEQRGLLESTAVMVTGEFGRTPKINTRSEEGGRDHYPRCMFMLMAGGDVRGGQVIGESDDTASAPRHDAITPDDVAASFYHNLGIDPTKEFNSDTGRPITLVRNGTVIDRLFA</sequence>
<name>A0ABT0TXP2_9BACT</name>
<accession>A0ABT0TXP2</accession>